<sequence length="416" mass="48484">MNYLNIYSTVINNFLKKNKNAYNLLKLGIFIGKNYVKFFPDKRLPKSLRYLHQIAFNWTYRGMTSKRCVWVNLFAPAEILLAFNLDPIFVEAISAFLSGLGLEDELILRAESFGISESFCSFHKVFIGAVLSNLLKKPKFLIATSSICDANLNTFRFISENLKIPFFFLDVPREYSKEAKDYLKLQLKELISFVEKETGTKLDLHKLSRIIEIENQVRSQMKECLKLLGKKQIPSTLTFEMFMLYTSHTFIGKEETLRFYKMLVEDLRNAKEKDKKGVFFIHTLPMFEESFKNLFNFNKDLTIIGMDLNYDFLEELPTDDPIEALSIKLLKNPYNSDFERRIEHIKKLISLTSPDAVIQVCQMGCKQSIGCSMLFKEEFKKLDIPFTFIDVDCVNKKNNNHGQIKTRLEAFFESIK</sequence>
<dbReference type="PANTHER" id="PTHR30548:SF2">
    <property type="entry name" value="2-HYDROXYACYL-COA DEHYDRATASE,D-COMPONENT"/>
    <property type="match status" value="1"/>
</dbReference>
<dbReference type="Proteomes" id="UP000282930">
    <property type="component" value="Chromosome"/>
</dbReference>
<evidence type="ECO:0000313" key="3">
    <source>
        <dbReference type="EMBL" id="AZT89512.1"/>
    </source>
</evidence>
<protein>
    <submittedName>
        <fullName evidence="3">2-hydroxyacyl-CoA dehydratase</fullName>
    </submittedName>
</protein>
<dbReference type="Pfam" id="PF06050">
    <property type="entry name" value="HGD-D"/>
    <property type="match status" value="1"/>
</dbReference>
<dbReference type="RefSeq" id="WP_127351133.1">
    <property type="nucleotide sequence ID" value="NZ_CP034791.1"/>
</dbReference>
<dbReference type="InterPro" id="IPR010327">
    <property type="entry name" value="FldB/FldC_alpha/beta"/>
</dbReference>
<dbReference type="Gene3D" id="3.40.50.11890">
    <property type="match status" value="1"/>
</dbReference>
<dbReference type="PANTHER" id="PTHR30548">
    <property type="entry name" value="2-HYDROXYGLUTARYL-COA DEHYDRATASE, D-COMPONENT-RELATED"/>
    <property type="match status" value="1"/>
</dbReference>
<dbReference type="GO" id="GO:0016836">
    <property type="term" value="F:hydro-lyase activity"/>
    <property type="evidence" value="ECO:0007669"/>
    <property type="project" value="UniProtKB-ARBA"/>
</dbReference>
<dbReference type="Gene3D" id="3.40.50.11900">
    <property type="match status" value="1"/>
</dbReference>
<dbReference type="KEGG" id="ccha:ELD05_01805"/>
<evidence type="ECO:0000256" key="2">
    <source>
        <dbReference type="ARBA" id="ARBA00005806"/>
    </source>
</evidence>
<organism evidence="3 4">
    <name type="scientific">Caldicellulosiruptor changbaiensis</name>
    <dbReference type="NCBI Taxonomy" id="1222016"/>
    <lineage>
        <taxon>Bacteria</taxon>
        <taxon>Bacillati</taxon>
        <taxon>Bacillota</taxon>
        <taxon>Bacillota incertae sedis</taxon>
        <taxon>Caldicellulosiruptorales</taxon>
        <taxon>Caldicellulosiruptoraceae</taxon>
        <taxon>Caldicellulosiruptor</taxon>
    </lineage>
</organism>
<comment type="similarity">
    <text evidence="2">Belongs to the FldB/FldC dehydratase alpha/beta subunit family.</text>
</comment>
<gene>
    <name evidence="3" type="ORF">ELD05_01805</name>
</gene>
<comment type="cofactor">
    <cofactor evidence="1">
        <name>[4Fe-4S] cluster</name>
        <dbReference type="ChEBI" id="CHEBI:49883"/>
    </cofactor>
</comment>
<dbReference type="AlphaFoldDB" id="A0A3T0D2M0"/>
<accession>A0A3T0D2M0</accession>
<name>A0A3T0D2M0_9FIRM</name>
<keyword evidence="4" id="KW-1185">Reference proteome</keyword>
<dbReference type="EMBL" id="CP034791">
    <property type="protein sequence ID" value="AZT89512.1"/>
    <property type="molecule type" value="Genomic_DNA"/>
</dbReference>
<evidence type="ECO:0000313" key="4">
    <source>
        <dbReference type="Proteomes" id="UP000282930"/>
    </source>
</evidence>
<reference evidence="3 4" key="1">
    <citation type="submission" date="2018-12" db="EMBL/GenBank/DDBJ databases">
        <title>Genome sequence from the cellulolytic species, Caldicellulosiruptor changbaiensis.</title>
        <authorList>
            <person name="Blumer-Schuette S.E."/>
            <person name="Mendoza C."/>
        </authorList>
    </citation>
    <scope>NUCLEOTIDE SEQUENCE [LARGE SCALE GENOMIC DNA]</scope>
    <source>
        <strain evidence="3 4">CBS-Z</strain>
    </source>
</reference>
<proteinExistence type="inferred from homology"/>
<evidence type="ECO:0000256" key="1">
    <source>
        <dbReference type="ARBA" id="ARBA00001966"/>
    </source>
</evidence>